<dbReference type="Ensembl" id="ENSGEVT00005014968.1">
    <property type="protein sequence ID" value="ENSGEVP00005014274.1"/>
    <property type="gene ID" value="ENSGEVG00005010144.1"/>
</dbReference>
<reference evidence="1" key="2">
    <citation type="submission" date="2025-09" db="UniProtKB">
        <authorList>
            <consortium name="Ensembl"/>
        </authorList>
    </citation>
    <scope>IDENTIFICATION</scope>
</reference>
<protein>
    <submittedName>
        <fullName evidence="1">Uncharacterized protein</fullName>
    </submittedName>
</protein>
<dbReference type="OrthoDB" id="10458542at2759"/>
<evidence type="ECO:0000313" key="1">
    <source>
        <dbReference type="Ensembl" id="ENSGEVP00005014274.1"/>
    </source>
</evidence>
<dbReference type="Proteomes" id="UP000694390">
    <property type="component" value="Unassembled WGS sequence"/>
</dbReference>
<name>A0A8C4WFL7_9SAUR</name>
<reference evidence="1" key="1">
    <citation type="submission" date="2025-08" db="UniProtKB">
        <authorList>
            <consortium name="Ensembl"/>
        </authorList>
    </citation>
    <scope>IDENTIFICATION</scope>
</reference>
<proteinExistence type="predicted"/>
<accession>A0A8C4WFL7</accession>
<keyword evidence="2" id="KW-1185">Reference proteome</keyword>
<sequence length="48" mass="5209">TAPTGPVPSPALLLRELGGWDGALCRRELPCVLPRLLISFWCQLGCEC</sequence>
<evidence type="ECO:0000313" key="2">
    <source>
        <dbReference type="Proteomes" id="UP000694390"/>
    </source>
</evidence>
<organism evidence="1 2">
    <name type="scientific">Gopherus evgoodei</name>
    <name type="common">Goodes thornscrub tortoise</name>
    <dbReference type="NCBI Taxonomy" id="1825980"/>
    <lineage>
        <taxon>Eukaryota</taxon>
        <taxon>Metazoa</taxon>
        <taxon>Chordata</taxon>
        <taxon>Craniata</taxon>
        <taxon>Vertebrata</taxon>
        <taxon>Euteleostomi</taxon>
        <taxon>Archelosauria</taxon>
        <taxon>Testudinata</taxon>
        <taxon>Testudines</taxon>
        <taxon>Cryptodira</taxon>
        <taxon>Durocryptodira</taxon>
        <taxon>Testudinoidea</taxon>
        <taxon>Testudinidae</taxon>
        <taxon>Gopherus</taxon>
    </lineage>
</organism>
<dbReference type="AlphaFoldDB" id="A0A8C4WFL7"/>
<dbReference type="GeneTree" id="ENSGT00990000211606"/>